<dbReference type="PANTHER" id="PTHR12626:SF4">
    <property type="entry name" value="PROGRAMMED CELL DEATH PROTEIN 4"/>
    <property type="match status" value="1"/>
</dbReference>
<dbReference type="InterPro" id="IPR039778">
    <property type="entry name" value="PDCD4"/>
</dbReference>
<comment type="subcellular location">
    <subcellularLocation>
        <location evidence="1">Cytoplasm</location>
    </subcellularLocation>
</comment>
<proteinExistence type="inferred from homology"/>
<keyword evidence="8" id="KW-1185">Reference proteome</keyword>
<dbReference type="InterPro" id="IPR016024">
    <property type="entry name" value="ARM-type_fold"/>
</dbReference>
<feature type="domain" description="MI" evidence="6">
    <location>
        <begin position="1"/>
        <end position="80"/>
    </location>
</feature>
<dbReference type="GO" id="GO:0045892">
    <property type="term" value="P:negative regulation of DNA-templated transcription"/>
    <property type="evidence" value="ECO:0007669"/>
    <property type="project" value="InterPro"/>
</dbReference>
<evidence type="ECO:0000313" key="8">
    <source>
        <dbReference type="Proteomes" id="UP000018936"/>
    </source>
</evidence>
<evidence type="ECO:0000256" key="3">
    <source>
        <dbReference type="ARBA" id="ARBA00022490"/>
    </source>
</evidence>
<keyword evidence="3" id="KW-0963">Cytoplasm</keyword>
<evidence type="ECO:0000256" key="4">
    <source>
        <dbReference type="ARBA" id="ARBA00022737"/>
    </source>
</evidence>
<organism evidence="7 8">
    <name type="scientific">Ophiophagus hannah</name>
    <name type="common">King cobra</name>
    <name type="synonym">Naja hannah</name>
    <dbReference type="NCBI Taxonomy" id="8665"/>
    <lineage>
        <taxon>Eukaryota</taxon>
        <taxon>Metazoa</taxon>
        <taxon>Chordata</taxon>
        <taxon>Craniata</taxon>
        <taxon>Vertebrata</taxon>
        <taxon>Euteleostomi</taxon>
        <taxon>Lepidosauria</taxon>
        <taxon>Squamata</taxon>
        <taxon>Bifurcata</taxon>
        <taxon>Unidentata</taxon>
        <taxon>Episquamata</taxon>
        <taxon>Toxicofera</taxon>
        <taxon>Serpentes</taxon>
        <taxon>Colubroidea</taxon>
        <taxon>Elapidae</taxon>
        <taxon>Elapinae</taxon>
        <taxon>Ophiophagus</taxon>
    </lineage>
</organism>
<dbReference type="GO" id="GO:0005634">
    <property type="term" value="C:nucleus"/>
    <property type="evidence" value="ECO:0007669"/>
    <property type="project" value="TreeGrafter"/>
</dbReference>
<comment type="similarity">
    <text evidence="2">Belongs to the PDCD4 family.</text>
</comment>
<dbReference type="AlphaFoldDB" id="V8NGS0"/>
<dbReference type="OrthoDB" id="414546at2759"/>
<evidence type="ECO:0000259" key="6">
    <source>
        <dbReference type="PROSITE" id="PS51366"/>
    </source>
</evidence>
<dbReference type="SUPFAM" id="SSF48371">
    <property type="entry name" value="ARM repeat"/>
    <property type="match status" value="1"/>
</dbReference>
<comment type="caution">
    <text evidence="7">The sequence shown here is derived from an EMBL/GenBank/DDBJ whole genome shotgun (WGS) entry which is preliminary data.</text>
</comment>
<dbReference type="Gene3D" id="1.25.40.180">
    <property type="match status" value="1"/>
</dbReference>
<protein>
    <recommendedName>
        <fullName evidence="6">MI domain-containing protein</fullName>
    </recommendedName>
</protein>
<dbReference type="InterPro" id="IPR003891">
    <property type="entry name" value="Initiation_fac_eIF4g_MI"/>
</dbReference>
<evidence type="ECO:0000256" key="5">
    <source>
        <dbReference type="ARBA" id="ARBA00023242"/>
    </source>
</evidence>
<accession>V8NGS0</accession>
<dbReference type="EMBL" id="AZIM01004041">
    <property type="protein sequence ID" value="ETE61285.1"/>
    <property type="molecule type" value="Genomic_DNA"/>
</dbReference>
<dbReference type="Proteomes" id="UP000018936">
    <property type="component" value="Unassembled WGS sequence"/>
</dbReference>
<evidence type="ECO:0000256" key="1">
    <source>
        <dbReference type="ARBA" id="ARBA00004496"/>
    </source>
</evidence>
<dbReference type="PROSITE" id="PS51366">
    <property type="entry name" value="MI"/>
    <property type="match status" value="1"/>
</dbReference>
<dbReference type="PANTHER" id="PTHR12626">
    <property type="entry name" value="PROGRAMMED CELL DEATH 4"/>
    <property type="match status" value="1"/>
</dbReference>
<keyword evidence="5" id="KW-0539">Nucleus</keyword>
<sequence>MVMESSGDTAVAMMVKLLKVLWQTGLVTLDQMNRGFQRVYDELGDISLDVPLAHSILERMVDLCFEEGVITRQLRETCPAR</sequence>
<dbReference type="GO" id="GO:0005829">
    <property type="term" value="C:cytosol"/>
    <property type="evidence" value="ECO:0007669"/>
    <property type="project" value="TreeGrafter"/>
</dbReference>
<feature type="non-terminal residue" evidence="7">
    <location>
        <position position="1"/>
    </location>
</feature>
<keyword evidence="4" id="KW-0677">Repeat</keyword>
<dbReference type="Pfam" id="PF02847">
    <property type="entry name" value="MA3"/>
    <property type="match status" value="1"/>
</dbReference>
<reference evidence="7 8" key="1">
    <citation type="journal article" date="2013" name="Proc. Natl. Acad. Sci. U.S.A.">
        <title>The king cobra genome reveals dynamic gene evolution and adaptation in the snake venom system.</title>
        <authorList>
            <person name="Vonk F.J."/>
            <person name="Casewell N.R."/>
            <person name="Henkel C.V."/>
            <person name="Heimberg A.M."/>
            <person name="Jansen H.J."/>
            <person name="McCleary R.J."/>
            <person name="Kerkkamp H.M."/>
            <person name="Vos R.A."/>
            <person name="Guerreiro I."/>
            <person name="Calvete J.J."/>
            <person name="Wuster W."/>
            <person name="Woods A.E."/>
            <person name="Logan J.M."/>
            <person name="Harrison R.A."/>
            <person name="Castoe T.A."/>
            <person name="de Koning A.P."/>
            <person name="Pollock D.D."/>
            <person name="Yandell M."/>
            <person name="Calderon D."/>
            <person name="Renjifo C."/>
            <person name="Currier R.B."/>
            <person name="Salgado D."/>
            <person name="Pla D."/>
            <person name="Sanz L."/>
            <person name="Hyder A.S."/>
            <person name="Ribeiro J.M."/>
            <person name="Arntzen J.W."/>
            <person name="van den Thillart G.E."/>
            <person name="Boetzer M."/>
            <person name="Pirovano W."/>
            <person name="Dirks R.P."/>
            <person name="Spaink H.P."/>
            <person name="Duboule D."/>
            <person name="McGlinn E."/>
            <person name="Kini R.M."/>
            <person name="Richardson M.K."/>
        </authorList>
    </citation>
    <scope>NUCLEOTIDE SEQUENCE</scope>
    <source>
        <tissue evidence="7">Blood</tissue>
    </source>
</reference>
<evidence type="ECO:0000313" key="7">
    <source>
        <dbReference type="EMBL" id="ETE61285.1"/>
    </source>
</evidence>
<gene>
    <name evidence="7" type="ORF">L345_12966</name>
</gene>
<evidence type="ECO:0000256" key="2">
    <source>
        <dbReference type="ARBA" id="ARBA00005497"/>
    </source>
</evidence>
<name>V8NGS0_OPHHA</name>